<reference evidence="2 3" key="1">
    <citation type="journal article" date="2018" name="IMA Fungus">
        <title>IMA Genome-F 9: Draft genome sequence of Annulohypoxylon stygium, Aspergillus mulundensis, Berkeleyomyces basicola (syn. Thielaviopsis basicola), Ceratocystis smalleyi, two Cercospora beticola strains, Coleophoma cylindrospora, Fusarium fracticaudum, Phialophora cf. hyalina, and Morchella septimelata.</title>
        <authorList>
            <person name="Wingfield B.D."/>
            <person name="Bills G.F."/>
            <person name="Dong Y."/>
            <person name="Huang W."/>
            <person name="Nel W.J."/>
            <person name="Swalarsk-Parry B.S."/>
            <person name="Vaghefi N."/>
            <person name="Wilken P.M."/>
            <person name="An Z."/>
            <person name="de Beer Z.W."/>
            <person name="De Vos L."/>
            <person name="Chen L."/>
            <person name="Duong T.A."/>
            <person name="Gao Y."/>
            <person name="Hammerbacher A."/>
            <person name="Kikkert J.R."/>
            <person name="Li Y."/>
            <person name="Li H."/>
            <person name="Li K."/>
            <person name="Li Q."/>
            <person name="Liu X."/>
            <person name="Ma X."/>
            <person name="Naidoo K."/>
            <person name="Pethybridge S.J."/>
            <person name="Sun J."/>
            <person name="Steenkamp E.T."/>
            <person name="van der Nest M.A."/>
            <person name="van Wyk S."/>
            <person name="Wingfield M.J."/>
            <person name="Xiong C."/>
            <person name="Yue Q."/>
            <person name="Zhang X."/>
        </authorList>
    </citation>
    <scope>NUCLEOTIDE SEQUENCE [LARGE SCALE GENOMIC DNA]</scope>
    <source>
        <strain evidence="2 3">BP 5553</strain>
    </source>
</reference>
<protein>
    <submittedName>
        <fullName evidence="2">Uncharacterized protein</fullName>
    </submittedName>
</protein>
<gene>
    <name evidence="2" type="ORF">BP5553_09114</name>
</gene>
<sequence length="209" mass="23707">MTSLLIALVACPALLASNEAIRQGQSKDRREEHRARRCNLIVTCASPSKMSSEIDRQKVVLKNNKLYISTGTSDNPGHPFAGYYLPYPDAEYEGIVSSITDVAPIMNWIYVDKDTYEVKYGVRVDAQPNITGPFSCTRQDRRMTLEGWEGFVAVKNMEGDGLWSLYFDRDDDGLREKLGLGKVVLEVELSRWEVRMPRPEGPQGWRKTE</sequence>
<evidence type="ECO:0000313" key="2">
    <source>
        <dbReference type="EMBL" id="RDL32658.1"/>
    </source>
</evidence>
<evidence type="ECO:0000256" key="1">
    <source>
        <dbReference type="SAM" id="SignalP"/>
    </source>
</evidence>
<dbReference type="GeneID" id="43601963"/>
<organism evidence="2 3">
    <name type="scientific">Venustampulla echinocandica</name>
    <dbReference type="NCBI Taxonomy" id="2656787"/>
    <lineage>
        <taxon>Eukaryota</taxon>
        <taxon>Fungi</taxon>
        <taxon>Dikarya</taxon>
        <taxon>Ascomycota</taxon>
        <taxon>Pezizomycotina</taxon>
        <taxon>Leotiomycetes</taxon>
        <taxon>Helotiales</taxon>
        <taxon>Pleuroascaceae</taxon>
        <taxon>Venustampulla</taxon>
    </lineage>
</organism>
<name>A0A370TDW4_9HELO</name>
<feature type="signal peptide" evidence="1">
    <location>
        <begin position="1"/>
        <end position="20"/>
    </location>
</feature>
<dbReference type="RefSeq" id="XP_031866380.1">
    <property type="nucleotide sequence ID" value="XM_032017737.1"/>
</dbReference>
<keyword evidence="1" id="KW-0732">Signal</keyword>
<keyword evidence="3" id="KW-1185">Reference proteome</keyword>
<dbReference type="OrthoDB" id="3928002at2759"/>
<dbReference type="AlphaFoldDB" id="A0A370TDW4"/>
<proteinExistence type="predicted"/>
<accession>A0A370TDW4</accession>
<dbReference type="EMBL" id="NPIC01000010">
    <property type="protein sequence ID" value="RDL32658.1"/>
    <property type="molecule type" value="Genomic_DNA"/>
</dbReference>
<evidence type="ECO:0000313" key="3">
    <source>
        <dbReference type="Proteomes" id="UP000254866"/>
    </source>
</evidence>
<comment type="caution">
    <text evidence="2">The sequence shown here is derived from an EMBL/GenBank/DDBJ whole genome shotgun (WGS) entry which is preliminary data.</text>
</comment>
<dbReference type="Proteomes" id="UP000254866">
    <property type="component" value="Unassembled WGS sequence"/>
</dbReference>
<dbReference type="PANTHER" id="PTHR38049:SF2">
    <property type="entry name" value="RICIN B LECTIN DOMAIN-CONTAINING PROTEIN"/>
    <property type="match status" value="1"/>
</dbReference>
<dbReference type="STRING" id="2656787.A0A370TDW4"/>
<dbReference type="PANTHER" id="PTHR38049">
    <property type="entry name" value="RICIN B LECTIN DOMAIN-CONTAINING PROTEIN"/>
    <property type="match status" value="1"/>
</dbReference>
<feature type="chain" id="PRO_5016696041" evidence="1">
    <location>
        <begin position="21"/>
        <end position="209"/>
    </location>
</feature>